<keyword evidence="4" id="KW-1003">Cell membrane</keyword>
<feature type="transmembrane region" description="Helical" evidence="8">
    <location>
        <begin position="343"/>
        <end position="362"/>
    </location>
</feature>
<evidence type="ECO:0000256" key="1">
    <source>
        <dbReference type="ARBA" id="ARBA00004651"/>
    </source>
</evidence>
<dbReference type="GO" id="GO:0022857">
    <property type="term" value="F:transmembrane transporter activity"/>
    <property type="evidence" value="ECO:0007669"/>
    <property type="project" value="InterPro"/>
</dbReference>
<dbReference type="OrthoDB" id="7375466at2"/>
<feature type="transmembrane region" description="Helical" evidence="8">
    <location>
        <begin position="210"/>
        <end position="229"/>
    </location>
</feature>
<feature type="transmembrane region" description="Helical" evidence="8">
    <location>
        <begin position="476"/>
        <end position="498"/>
    </location>
</feature>
<dbReference type="SUPFAM" id="SSF103473">
    <property type="entry name" value="MFS general substrate transporter"/>
    <property type="match status" value="1"/>
</dbReference>
<feature type="transmembrane region" description="Helical" evidence="8">
    <location>
        <begin position="145"/>
        <end position="163"/>
    </location>
</feature>
<feature type="transmembrane region" description="Helical" evidence="8">
    <location>
        <begin position="175"/>
        <end position="198"/>
    </location>
</feature>
<evidence type="ECO:0000313" key="11">
    <source>
        <dbReference type="Proteomes" id="UP000433493"/>
    </source>
</evidence>
<feature type="transmembrane region" description="Helical" evidence="8">
    <location>
        <begin position="314"/>
        <end position="336"/>
    </location>
</feature>
<evidence type="ECO:0000313" key="10">
    <source>
        <dbReference type="EMBL" id="KAB1643474.1"/>
    </source>
</evidence>
<evidence type="ECO:0000256" key="3">
    <source>
        <dbReference type="ARBA" id="ARBA00022448"/>
    </source>
</evidence>
<reference evidence="10 11" key="1">
    <citation type="submission" date="2019-09" db="EMBL/GenBank/DDBJ databases">
        <title>Phylogeny of genus Pseudoclavibacter and closely related genus.</title>
        <authorList>
            <person name="Li Y."/>
        </authorList>
    </citation>
    <scope>NUCLEOTIDE SEQUENCE [LARGE SCALE GENOMIC DNA]</scope>
    <source>
        <strain evidence="10 11">KCTC 13959</strain>
    </source>
</reference>
<dbReference type="Gene3D" id="1.20.1720.10">
    <property type="entry name" value="Multidrug resistance protein D"/>
    <property type="match status" value="1"/>
</dbReference>
<dbReference type="FunFam" id="1.20.1720.10:FF:000004">
    <property type="entry name" value="EmrB/QacA family drug resistance transporter"/>
    <property type="match status" value="1"/>
</dbReference>
<feature type="transmembrane region" description="Helical" evidence="8">
    <location>
        <begin position="112"/>
        <end position="133"/>
    </location>
</feature>
<comment type="caution">
    <text evidence="10">The sequence shown here is derived from an EMBL/GenBank/DDBJ whole genome shotgun (WGS) entry which is preliminary data.</text>
</comment>
<proteinExistence type="inferred from homology"/>
<feature type="transmembrane region" description="Helical" evidence="8">
    <location>
        <begin position="368"/>
        <end position="393"/>
    </location>
</feature>
<dbReference type="Proteomes" id="UP000433493">
    <property type="component" value="Unassembled WGS sequence"/>
</dbReference>
<dbReference type="PROSITE" id="PS50850">
    <property type="entry name" value="MFS"/>
    <property type="match status" value="1"/>
</dbReference>
<keyword evidence="6 8" id="KW-1133">Transmembrane helix</keyword>
<dbReference type="PANTHER" id="PTHR23501">
    <property type="entry name" value="MAJOR FACILITATOR SUPERFAMILY"/>
    <property type="match status" value="1"/>
</dbReference>
<accession>A0A7J5BBI4</accession>
<comment type="similarity">
    <text evidence="2">Belongs to the major facilitator superfamily. TCR/Tet family.</text>
</comment>
<dbReference type="InterPro" id="IPR036259">
    <property type="entry name" value="MFS_trans_sf"/>
</dbReference>
<evidence type="ECO:0000256" key="5">
    <source>
        <dbReference type="ARBA" id="ARBA00022692"/>
    </source>
</evidence>
<dbReference type="EMBL" id="WBKB01000003">
    <property type="protein sequence ID" value="KAB1643474.1"/>
    <property type="molecule type" value="Genomic_DNA"/>
</dbReference>
<evidence type="ECO:0000259" key="9">
    <source>
        <dbReference type="PROSITE" id="PS50850"/>
    </source>
</evidence>
<dbReference type="NCBIfam" id="TIGR00711">
    <property type="entry name" value="efflux_EmrB"/>
    <property type="match status" value="1"/>
</dbReference>
<feature type="transmembrane region" description="Helical" evidence="8">
    <location>
        <begin position="56"/>
        <end position="75"/>
    </location>
</feature>
<feature type="transmembrane region" description="Helical" evidence="8">
    <location>
        <begin position="241"/>
        <end position="258"/>
    </location>
</feature>
<dbReference type="InterPro" id="IPR020846">
    <property type="entry name" value="MFS_dom"/>
</dbReference>
<feature type="domain" description="Major facilitator superfamily (MFS) profile" evidence="9">
    <location>
        <begin position="22"/>
        <end position="503"/>
    </location>
</feature>
<sequence>MADLKKPAESATTLTPRRILPLFVTLMVIMLLASLSQMVLSSALPTIVGELHGVEHMMWVTTAYLLSATIMMPIYGNISDLLGRKPVLLGAISVFLVGSVIGGLAQTMEILIVARLIQGLGGGGLMILSQAAIADVVPARERGKYMGIMGGVFAFSSVAGPLIGGWLTQGPGWRWAFWMNVPLGAIALIATIVLLRLPKRGVAERPKLDYLGMALLAIATSCLILMATWGGATYAWLSPQIIGLGIGCLVFAGLFIWAESRAQSPIIPMSMFKKRNFTLPTIAGLLIAVPMFGAIGYMPTYFQMAVGATPQDAGFLMIPMMACMLIVSVLTGMLISRTGQYKLWPILGTIVLAMGIGLLSFVTYETPTWLVCVNLGIIGVGLGLAQQVLTLVVQNTFPNRVVGTATAANNFFRQVGGSLGSAIVGSLFVSRLSSILTENLPAAAAPSDGVSSLTPDLVNSLPDEVRSVVVHGYNEALMPIFLFMVPLVIASLLMVAFIKVVPLATKIEREEVVADTLSDGHLPVTTGAIRIQENLTFGEAQEQEVLDSRPKQE</sequence>
<evidence type="ECO:0000256" key="7">
    <source>
        <dbReference type="ARBA" id="ARBA00023136"/>
    </source>
</evidence>
<name>A0A7J5BBI4_9MICO</name>
<feature type="transmembrane region" description="Helical" evidence="8">
    <location>
        <begin position="20"/>
        <end position="44"/>
    </location>
</feature>
<dbReference type="Gene3D" id="1.20.1250.20">
    <property type="entry name" value="MFS general substrate transporter like domains"/>
    <property type="match status" value="1"/>
</dbReference>
<evidence type="ECO:0000256" key="4">
    <source>
        <dbReference type="ARBA" id="ARBA00022475"/>
    </source>
</evidence>
<comment type="subcellular location">
    <subcellularLocation>
        <location evidence="1">Cell membrane</location>
        <topology evidence="1">Multi-pass membrane protein</topology>
    </subcellularLocation>
</comment>
<dbReference type="InterPro" id="IPR011701">
    <property type="entry name" value="MFS"/>
</dbReference>
<dbReference type="RefSeq" id="WP_158051889.1">
    <property type="nucleotide sequence ID" value="NZ_WBKB01000003.1"/>
</dbReference>
<evidence type="ECO:0000256" key="6">
    <source>
        <dbReference type="ARBA" id="ARBA00022989"/>
    </source>
</evidence>
<dbReference type="CDD" id="cd17502">
    <property type="entry name" value="MFS_Azr1_MDR_like"/>
    <property type="match status" value="1"/>
</dbReference>
<dbReference type="AlphaFoldDB" id="A0A7J5BBI4"/>
<protein>
    <submittedName>
        <fullName evidence="10">MFS transporter</fullName>
    </submittedName>
</protein>
<gene>
    <name evidence="10" type="ORF">F8O05_06190</name>
</gene>
<feature type="transmembrane region" description="Helical" evidence="8">
    <location>
        <begin position="279"/>
        <end position="302"/>
    </location>
</feature>
<dbReference type="PANTHER" id="PTHR23501:SF197">
    <property type="entry name" value="COMD"/>
    <property type="match status" value="1"/>
</dbReference>
<dbReference type="PRINTS" id="PR01036">
    <property type="entry name" value="TCRTETB"/>
</dbReference>
<keyword evidence="5 8" id="KW-0812">Transmembrane</keyword>
<dbReference type="InterPro" id="IPR004638">
    <property type="entry name" value="EmrB-like"/>
</dbReference>
<keyword evidence="3" id="KW-0813">Transport</keyword>
<organism evidence="10 11">
    <name type="scientific">Gulosibacter chungangensis</name>
    <dbReference type="NCBI Taxonomy" id="979746"/>
    <lineage>
        <taxon>Bacteria</taxon>
        <taxon>Bacillati</taxon>
        <taxon>Actinomycetota</taxon>
        <taxon>Actinomycetes</taxon>
        <taxon>Micrococcales</taxon>
        <taxon>Microbacteriaceae</taxon>
        <taxon>Gulosibacter</taxon>
    </lineage>
</organism>
<dbReference type="Pfam" id="PF07690">
    <property type="entry name" value="MFS_1"/>
    <property type="match status" value="1"/>
</dbReference>
<evidence type="ECO:0000256" key="2">
    <source>
        <dbReference type="ARBA" id="ARBA00007520"/>
    </source>
</evidence>
<dbReference type="GO" id="GO:0005886">
    <property type="term" value="C:plasma membrane"/>
    <property type="evidence" value="ECO:0007669"/>
    <property type="project" value="UniProtKB-SubCell"/>
</dbReference>
<evidence type="ECO:0000256" key="8">
    <source>
        <dbReference type="SAM" id="Phobius"/>
    </source>
</evidence>
<keyword evidence="7 8" id="KW-0472">Membrane</keyword>
<feature type="transmembrane region" description="Helical" evidence="8">
    <location>
        <begin position="87"/>
        <end position="106"/>
    </location>
</feature>
<keyword evidence="11" id="KW-1185">Reference proteome</keyword>